<comment type="caution">
    <text evidence="2">The sequence shown here is derived from an EMBL/GenBank/DDBJ whole genome shotgun (WGS) entry which is preliminary data.</text>
</comment>
<proteinExistence type="predicted"/>
<keyword evidence="1" id="KW-0472">Membrane</keyword>
<organism evidence="2">
    <name type="scientific">bioreactor metagenome</name>
    <dbReference type="NCBI Taxonomy" id="1076179"/>
    <lineage>
        <taxon>unclassified sequences</taxon>
        <taxon>metagenomes</taxon>
        <taxon>ecological metagenomes</taxon>
    </lineage>
</organism>
<dbReference type="EMBL" id="VSSQ01144983">
    <property type="protein sequence ID" value="MPN64304.1"/>
    <property type="molecule type" value="Genomic_DNA"/>
</dbReference>
<sequence>MKLVYIPAVNDSVAGVVPSLGTDDDIRLRSENINYFSFTFIAPLGSGYDAYHIIFLLIRNAE</sequence>
<keyword evidence="1" id="KW-0812">Transmembrane</keyword>
<evidence type="ECO:0000256" key="1">
    <source>
        <dbReference type="SAM" id="Phobius"/>
    </source>
</evidence>
<gene>
    <name evidence="2" type="ORF">SDC9_212075</name>
</gene>
<keyword evidence="1" id="KW-1133">Transmembrane helix</keyword>
<protein>
    <submittedName>
        <fullName evidence="2">Uncharacterized protein</fullName>
    </submittedName>
</protein>
<reference evidence="2" key="1">
    <citation type="submission" date="2019-08" db="EMBL/GenBank/DDBJ databases">
        <authorList>
            <person name="Kucharzyk K."/>
            <person name="Murdoch R.W."/>
            <person name="Higgins S."/>
            <person name="Loffler F."/>
        </authorList>
    </citation>
    <scope>NUCLEOTIDE SEQUENCE</scope>
</reference>
<dbReference type="AlphaFoldDB" id="A0A645JXJ9"/>
<name>A0A645JXJ9_9ZZZZ</name>
<accession>A0A645JXJ9</accession>
<feature type="transmembrane region" description="Helical" evidence="1">
    <location>
        <begin position="35"/>
        <end position="58"/>
    </location>
</feature>
<evidence type="ECO:0000313" key="2">
    <source>
        <dbReference type="EMBL" id="MPN64304.1"/>
    </source>
</evidence>